<keyword evidence="4" id="KW-0902">Two-component regulatory system</keyword>
<evidence type="ECO:0000313" key="12">
    <source>
        <dbReference type="EMBL" id="MFD1225311.1"/>
    </source>
</evidence>
<dbReference type="Proteomes" id="UP001597180">
    <property type="component" value="Unassembled WGS sequence"/>
</dbReference>
<organism evidence="12 13">
    <name type="scientific">Paenibacillus vulneris</name>
    <dbReference type="NCBI Taxonomy" id="1133364"/>
    <lineage>
        <taxon>Bacteria</taxon>
        <taxon>Bacillati</taxon>
        <taxon>Bacillota</taxon>
        <taxon>Bacilli</taxon>
        <taxon>Bacillales</taxon>
        <taxon>Paenibacillaceae</taxon>
        <taxon>Paenibacillus</taxon>
    </lineage>
</organism>
<evidence type="ECO:0000256" key="6">
    <source>
        <dbReference type="ARBA" id="ARBA00023125"/>
    </source>
</evidence>
<evidence type="ECO:0000313" key="13">
    <source>
        <dbReference type="Proteomes" id="UP001597180"/>
    </source>
</evidence>
<dbReference type="Pfam" id="PF17853">
    <property type="entry name" value="GGDEF_2"/>
    <property type="match status" value="1"/>
</dbReference>
<dbReference type="InterPro" id="IPR011006">
    <property type="entry name" value="CheY-like_superfamily"/>
</dbReference>
<comment type="subcellular location">
    <subcellularLocation>
        <location evidence="1">Cytoplasm</location>
    </subcellularLocation>
</comment>
<dbReference type="Pfam" id="PF00072">
    <property type="entry name" value="Response_reg"/>
    <property type="match status" value="1"/>
</dbReference>
<keyword evidence="7" id="KW-0804">Transcription</keyword>
<evidence type="ECO:0000256" key="5">
    <source>
        <dbReference type="ARBA" id="ARBA00023015"/>
    </source>
</evidence>
<keyword evidence="3 8" id="KW-0597">Phosphoprotein</keyword>
<comment type="caution">
    <text evidence="12">The sequence shown here is derived from an EMBL/GenBank/DDBJ whole genome shotgun (WGS) entry which is preliminary data.</text>
</comment>
<evidence type="ECO:0000256" key="3">
    <source>
        <dbReference type="ARBA" id="ARBA00022553"/>
    </source>
</evidence>
<reference evidence="13" key="1">
    <citation type="journal article" date="2019" name="Int. J. Syst. Evol. Microbiol.">
        <title>The Global Catalogue of Microorganisms (GCM) 10K type strain sequencing project: providing services to taxonomists for standard genome sequencing and annotation.</title>
        <authorList>
            <consortium name="The Broad Institute Genomics Platform"/>
            <consortium name="The Broad Institute Genome Sequencing Center for Infectious Disease"/>
            <person name="Wu L."/>
            <person name="Ma J."/>
        </authorList>
    </citation>
    <scope>NUCLEOTIDE SEQUENCE [LARGE SCALE GENOMIC DNA]</scope>
    <source>
        <strain evidence="13">CCUG 53270</strain>
    </source>
</reference>
<dbReference type="Gene3D" id="1.10.10.60">
    <property type="entry name" value="Homeodomain-like"/>
    <property type="match status" value="2"/>
</dbReference>
<dbReference type="EMBL" id="JBHTLU010000058">
    <property type="protein sequence ID" value="MFD1225311.1"/>
    <property type="molecule type" value="Genomic_DNA"/>
</dbReference>
<dbReference type="RefSeq" id="WP_345594069.1">
    <property type="nucleotide sequence ID" value="NZ_BAABJG010000052.1"/>
</dbReference>
<dbReference type="Pfam" id="PF12833">
    <property type="entry name" value="HTH_18"/>
    <property type="match status" value="1"/>
</dbReference>
<proteinExistence type="predicted"/>
<evidence type="ECO:0000256" key="1">
    <source>
        <dbReference type="ARBA" id="ARBA00004496"/>
    </source>
</evidence>
<dbReference type="InterPro" id="IPR018060">
    <property type="entry name" value="HTH_AraC"/>
</dbReference>
<keyword evidence="5" id="KW-0805">Transcription regulation</keyword>
<dbReference type="PRINTS" id="PR00032">
    <property type="entry name" value="HTHARAC"/>
</dbReference>
<dbReference type="PROSITE" id="PS50887">
    <property type="entry name" value="GGDEF"/>
    <property type="match status" value="1"/>
</dbReference>
<feature type="domain" description="GGDEF" evidence="11">
    <location>
        <begin position="173"/>
        <end position="309"/>
    </location>
</feature>
<dbReference type="PROSITE" id="PS01124">
    <property type="entry name" value="HTH_ARAC_FAMILY_2"/>
    <property type="match status" value="1"/>
</dbReference>
<evidence type="ECO:0000259" key="10">
    <source>
        <dbReference type="PROSITE" id="PS50110"/>
    </source>
</evidence>
<dbReference type="SMART" id="SM00448">
    <property type="entry name" value="REC"/>
    <property type="match status" value="1"/>
</dbReference>
<dbReference type="InterPro" id="IPR020449">
    <property type="entry name" value="Tscrpt_reg_AraC-type_HTH"/>
</dbReference>
<keyword evidence="13" id="KW-1185">Reference proteome</keyword>
<dbReference type="PANTHER" id="PTHR42713:SF3">
    <property type="entry name" value="TRANSCRIPTIONAL REGULATORY PROTEIN HPTR"/>
    <property type="match status" value="1"/>
</dbReference>
<dbReference type="InterPro" id="IPR051552">
    <property type="entry name" value="HptR"/>
</dbReference>
<evidence type="ECO:0000256" key="7">
    <source>
        <dbReference type="ARBA" id="ARBA00023163"/>
    </source>
</evidence>
<dbReference type="CDD" id="cd17536">
    <property type="entry name" value="REC_YesN-like"/>
    <property type="match status" value="1"/>
</dbReference>
<name>A0ABW3UZD9_9BACL</name>
<dbReference type="SUPFAM" id="SSF52172">
    <property type="entry name" value="CheY-like"/>
    <property type="match status" value="1"/>
</dbReference>
<evidence type="ECO:0000259" key="9">
    <source>
        <dbReference type="PROSITE" id="PS01124"/>
    </source>
</evidence>
<keyword evidence="6" id="KW-0238">DNA-binding</keyword>
<dbReference type="InterPro" id="IPR001789">
    <property type="entry name" value="Sig_transdc_resp-reg_receiver"/>
</dbReference>
<sequence>MWKLVIIDDDQIILRGLTGSIPWQRHGIEVAATAMDGEEGLEAVEKHRPHIVITDIRMPFMDGLEFTETVKANYPDTKIILMTSYDEFEFAQKALKLKVYDFVLKPVENDKLLEVALRAAEEWEQEQSLAKKVMEGIPFLKQRFYENLLRGKYKQDEIENELRFLDLKLEGRVYTVILLIADDYFETGSKNRFGQELLKYCIQNVATEVLASEAHNDGGVNSLVFEYMEDEIAIVYCSDEEEQTAERLALQTAELIRQHVETYLKTTITVGIGSMTAELSCIAGAYREAKAATEFRHLTGTNQVWTYRDTQIKSEESSVPAIAEGWEAKLALKSKLGLEQEGLQILEAIEQDIVGKQPMTLERLRLLCIEIVFVIANAFQDWSEPPYAKEAVEEMFQELHQLRTAKEMFERIRAFLAGITATVNDRRSRQQQQMVDQAIAFIQQHYMQEGLSLQDVADHVHLSTNYLSMIFKKEAGINFSDFLMETRMKNAIRLLRSEELKTYEVAQQVGYSNPQYFSVIFKKFTGKTPSEFKQSR</sequence>
<dbReference type="InterPro" id="IPR041522">
    <property type="entry name" value="CdaR_GGDEF"/>
</dbReference>
<dbReference type="SUPFAM" id="SSF46689">
    <property type="entry name" value="Homeodomain-like"/>
    <property type="match status" value="2"/>
</dbReference>
<feature type="modified residue" description="4-aspartylphosphate" evidence="8">
    <location>
        <position position="55"/>
    </location>
</feature>
<dbReference type="PANTHER" id="PTHR42713">
    <property type="entry name" value="HISTIDINE KINASE-RELATED"/>
    <property type="match status" value="1"/>
</dbReference>
<dbReference type="Gene3D" id="3.40.50.2300">
    <property type="match status" value="1"/>
</dbReference>
<evidence type="ECO:0000256" key="8">
    <source>
        <dbReference type="PROSITE-ProRule" id="PRU00169"/>
    </source>
</evidence>
<feature type="domain" description="HTH araC/xylS-type" evidence="9">
    <location>
        <begin position="436"/>
        <end position="535"/>
    </location>
</feature>
<evidence type="ECO:0000256" key="2">
    <source>
        <dbReference type="ARBA" id="ARBA00022490"/>
    </source>
</evidence>
<feature type="domain" description="Response regulatory" evidence="10">
    <location>
        <begin position="3"/>
        <end position="120"/>
    </location>
</feature>
<evidence type="ECO:0000259" key="11">
    <source>
        <dbReference type="PROSITE" id="PS50887"/>
    </source>
</evidence>
<keyword evidence="2" id="KW-0963">Cytoplasm</keyword>
<dbReference type="SMART" id="SM00342">
    <property type="entry name" value="HTH_ARAC"/>
    <property type="match status" value="1"/>
</dbReference>
<dbReference type="InterPro" id="IPR000160">
    <property type="entry name" value="GGDEF_dom"/>
</dbReference>
<dbReference type="PROSITE" id="PS50110">
    <property type="entry name" value="RESPONSE_REGULATORY"/>
    <property type="match status" value="1"/>
</dbReference>
<dbReference type="InterPro" id="IPR009057">
    <property type="entry name" value="Homeodomain-like_sf"/>
</dbReference>
<protein>
    <submittedName>
        <fullName evidence="12">Response regulator</fullName>
    </submittedName>
</protein>
<evidence type="ECO:0000256" key="4">
    <source>
        <dbReference type="ARBA" id="ARBA00023012"/>
    </source>
</evidence>
<accession>A0ABW3UZD9</accession>
<gene>
    <name evidence="12" type="ORF">ACFQ4B_35045</name>
</gene>